<dbReference type="Proteomes" id="UP000318720">
    <property type="component" value="Unassembled WGS sequence"/>
</dbReference>
<accession>A0AAE8VT33</accession>
<evidence type="ECO:0000313" key="1">
    <source>
        <dbReference type="EMBL" id="TQE15812.1"/>
    </source>
</evidence>
<comment type="caution">
    <text evidence="1">The sequence shown here is derived from an EMBL/GenBank/DDBJ whole genome shotgun (WGS) entry which is preliminary data.</text>
</comment>
<dbReference type="RefSeq" id="WP_141586340.1">
    <property type="nucleotide sequence ID" value="NZ_SPAZ01000362.1"/>
</dbReference>
<protein>
    <submittedName>
        <fullName evidence="1">Uncharacterized protein</fullName>
    </submittedName>
</protein>
<reference evidence="1 2" key="1">
    <citation type="submission" date="2019-03" db="EMBL/GenBank/DDBJ databases">
        <title>Comparative genomic analyses of the sweetpotato soil rot pathogen, Streptomyces ipomoeae.</title>
        <authorList>
            <person name="Ruschel Soares N."/>
            <person name="Badger J.H."/>
            <person name="Huguet-Tapia J.C."/>
            <person name="Clark C.A."/>
            <person name="Pettis G.S."/>
        </authorList>
    </citation>
    <scope>NUCLEOTIDE SEQUENCE [LARGE SCALE GENOMIC DNA]</scope>
    <source>
        <strain evidence="1 2">88-35</strain>
    </source>
</reference>
<gene>
    <name evidence="1" type="ORF">Sipo8835_44435</name>
</gene>
<evidence type="ECO:0000313" key="2">
    <source>
        <dbReference type="Proteomes" id="UP000318720"/>
    </source>
</evidence>
<proteinExistence type="predicted"/>
<sequence>MNYTGSSNEPTTPAGYTTEFPGRALSWVRQSVRDMEPVLEHAPFEAARAWLGDDQGTSEAIRDLRTGTPYEFKLNTSKDQWRWTAHLVSVLPLVGNCTDRACPTEEMTAPTCPWAAPPTLTDFGSSGFAAEDVSNVIPFAARTGATA</sequence>
<organism evidence="1 2">
    <name type="scientific">Streptomyces ipomoeae</name>
    <dbReference type="NCBI Taxonomy" id="103232"/>
    <lineage>
        <taxon>Bacteria</taxon>
        <taxon>Bacillati</taxon>
        <taxon>Actinomycetota</taxon>
        <taxon>Actinomycetes</taxon>
        <taxon>Kitasatosporales</taxon>
        <taxon>Streptomycetaceae</taxon>
        <taxon>Streptomyces</taxon>
    </lineage>
</organism>
<name>A0AAE8VT33_9ACTN</name>
<dbReference type="EMBL" id="SPAZ01000362">
    <property type="protein sequence ID" value="TQE15812.1"/>
    <property type="molecule type" value="Genomic_DNA"/>
</dbReference>
<dbReference type="AlphaFoldDB" id="A0AAE8VT33"/>